<keyword evidence="2" id="KW-1185">Reference proteome</keyword>
<sequence length="208" mass="23081">MSTSMAAQGSNGSSARSKLPSMIVFDLDDCLWTPEMHELPGMPEIPVHGDLDDNGTQGVVGLQVMRYQDTVKLYPGARKVLHELATNPKYKDITLATASSSLEPSYSYACLDGIEILPGVVMGDMMSHNQIGRTGRLSPDKVDHFRLLHEESGIPYTEMLFFDDCNWGDHCARVSERYGVVGQQTPYGLQWEEFLQGMSKFEKQAASK</sequence>
<dbReference type="SUPFAM" id="SSF56784">
    <property type="entry name" value="HAD-like"/>
    <property type="match status" value="1"/>
</dbReference>
<comment type="caution">
    <text evidence="1">The sequence shown here is derived from an EMBL/GenBank/DDBJ whole genome shotgun (WGS) entry which is preliminary data.</text>
</comment>
<accession>A0AAD2FXD2</accession>
<dbReference type="InterPro" id="IPR023214">
    <property type="entry name" value="HAD_sf"/>
</dbReference>
<dbReference type="SFLD" id="SFLDS00003">
    <property type="entry name" value="Haloacid_Dehalogenase"/>
    <property type="match status" value="1"/>
</dbReference>
<dbReference type="Pfam" id="PF12689">
    <property type="entry name" value="Acid_PPase"/>
    <property type="match status" value="1"/>
</dbReference>
<name>A0AAD2FXD2_9STRA</name>
<dbReference type="SFLD" id="SFLDG01131">
    <property type="entry name" value="C1.5.2:_MDP_Like"/>
    <property type="match status" value="1"/>
</dbReference>
<gene>
    <name evidence="1" type="ORF">CYCCA115_LOCUS15913</name>
</gene>
<dbReference type="PANTHER" id="PTHR17901">
    <property type="entry name" value="MAGNESIUM-DEPENDENT PHOSPHATASE 1 MDP1"/>
    <property type="match status" value="1"/>
</dbReference>
<dbReference type="Gene3D" id="3.40.50.1000">
    <property type="entry name" value="HAD superfamily/HAD-like"/>
    <property type="match status" value="1"/>
</dbReference>
<dbReference type="InterPro" id="IPR036412">
    <property type="entry name" value="HAD-like_sf"/>
</dbReference>
<dbReference type="AlphaFoldDB" id="A0AAD2FXD2"/>
<dbReference type="EMBL" id="CAKOGP040001892">
    <property type="protein sequence ID" value="CAJ1955765.1"/>
    <property type="molecule type" value="Genomic_DNA"/>
</dbReference>
<dbReference type="GO" id="GO:0003993">
    <property type="term" value="F:acid phosphatase activity"/>
    <property type="evidence" value="ECO:0007669"/>
    <property type="project" value="TreeGrafter"/>
</dbReference>
<protein>
    <recommendedName>
        <fullName evidence="3">Magnesium-dependent phosphatase-1</fullName>
    </recommendedName>
</protein>
<dbReference type="SFLD" id="SFLDG01129">
    <property type="entry name" value="C1.5:_HAD__Beta-PGM__Phosphata"/>
    <property type="match status" value="1"/>
</dbReference>
<evidence type="ECO:0008006" key="3">
    <source>
        <dbReference type="Google" id="ProtNLM"/>
    </source>
</evidence>
<proteinExistence type="predicted"/>
<dbReference type="Proteomes" id="UP001295423">
    <property type="component" value="Unassembled WGS sequence"/>
</dbReference>
<reference evidence="1" key="1">
    <citation type="submission" date="2023-08" db="EMBL/GenBank/DDBJ databases">
        <authorList>
            <person name="Audoor S."/>
            <person name="Bilcke G."/>
        </authorList>
    </citation>
    <scope>NUCLEOTIDE SEQUENCE</scope>
</reference>
<evidence type="ECO:0000313" key="1">
    <source>
        <dbReference type="EMBL" id="CAJ1955765.1"/>
    </source>
</evidence>
<evidence type="ECO:0000313" key="2">
    <source>
        <dbReference type="Proteomes" id="UP001295423"/>
    </source>
</evidence>
<dbReference type="PANTHER" id="PTHR17901:SF14">
    <property type="entry name" value="MAGNESIUM-DEPENDENT PHOSPHATASE 1"/>
    <property type="match status" value="1"/>
</dbReference>
<organism evidence="1 2">
    <name type="scientific">Cylindrotheca closterium</name>
    <dbReference type="NCBI Taxonomy" id="2856"/>
    <lineage>
        <taxon>Eukaryota</taxon>
        <taxon>Sar</taxon>
        <taxon>Stramenopiles</taxon>
        <taxon>Ochrophyta</taxon>
        <taxon>Bacillariophyta</taxon>
        <taxon>Bacillariophyceae</taxon>
        <taxon>Bacillariophycidae</taxon>
        <taxon>Bacillariales</taxon>
        <taxon>Bacillariaceae</taxon>
        <taxon>Cylindrotheca</taxon>
    </lineage>
</organism>
<dbReference type="InterPro" id="IPR010036">
    <property type="entry name" value="MDP_1_eu_arc"/>
</dbReference>